<dbReference type="Proteomes" id="UP000318431">
    <property type="component" value="Unassembled WGS sequence"/>
</dbReference>
<proteinExistence type="predicted"/>
<organism evidence="3 4">
    <name type="scientific">Pseudoduganella lurida</name>
    <dbReference type="NCBI Taxonomy" id="1036180"/>
    <lineage>
        <taxon>Bacteria</taxon>
        <taxon>Pseudomonadati</taxon>
        <taxon>Pseudomonadota</taxon>
        <taxon>Betaproteobacteria</taxon>
        <taxon>Burkholderiales</taxon>
        <taxon>Oxalobacteraceae</taxon>
        <taxon>Telluria group</taxon>
        <taxon>Pseudoduganella</taxon>
    </lineage>
</organism>
<dbReference type="InterPro" id="IPR024478">
    <property type="entry name" value="HlyB_4HB_MCP"/>
</dbReference>
<protein>
    <submittedName>
        <fullName evidence="3">Methyl-accepting chemotaxis protein</fullName>
    </submittedName>
</protein>
<keyword evidence="1" id="KW-1133">Transmembrane helix</keyword>
<feature type="non-terminal residue" evidence="3">
    <location>
        <position position="262"/>
    </location>
</feature>
<name>A0A562QTW9_9BURK</name>
<evidence type="ECO:0000313" key="4">
    <source>
        <dbReference type="Proteomes" id="UP000318431"/>
    </source>
</evidence>
<keyword evidence="1" id="KW-0472">Membrane</keyword>
<evidence type="ECO:0000313" key="3">
    <source>
        <dbReference type="EMBL" id="TWI60222.1"/>
    </source>
</evidence>
<evidence type="ECO:0000256" key="1">
    <source>
        <dbReference type="SAM" id="Phobius"/>
    </source>
</evidence>
<dbReference type="Gene3D" id="6.10.340.10">
    <property type="match status" value="1"/>
</dbReference>
<dbReference type="AlphaFoldDB" id="A0A562QTW9"/>
<keyword evidence="4" id="KW-1185">Reference proteome</keyword>
<gene>
    <name evidence="3" type="ORF">IP91_05168</name>
</gene>
<dbReference type="CDD" id="cd19411">
    <property type="entry name" value="MCP2201-like_sensor"/>
    <property type="match status" value="1"/>
</dbReference>
<dbReference type="PROSITE" id="PS51257">
    <property type="entry name" value="PROKAR_LIPOPROTEIN"/>
    <property type="match status" value="1"/>
</dbReference>
<keyword evidence="1" id="KW-0812">Transmembrane</keyword>
<evidence type="ECO:0000259" key="2">
    <source>
        <dbReference type="Pfam" id="PF12729"/>
    </source>
</evidence>
<dbReference type="Pfam" id="PF12729">
    <property type="entry name" value="4HB_MCP_1"/>
    <property type="match status" value="1"/>
</dbReference>
<dbReference type="InterPro" id="IPR047347">
    <property type="entry name" value="YvaQ-like_sensor"/>
</dbReference>
<feature type="domain" description="Chemotaxis methyl-accepting receptor HlyB-like 4HB MCP" evidence="2">
    <location>
        <begin position="6"/>
        <end position="185"/>
    </location>
</feature>
<dbReference type="EMBL" id="VLLB01000023">
    <property type="protein sequence ID" value="TWI60222.1"/>
    <property type="molecule type" value="Genomic_DNA"/>
</dbReference>
<reference evidence="3 4" key="1">
    <citation type="journal article" date="2015" name="Stand. Genomic Sci.">
        <title>Genomic Encyclopedia of Bacterial and Archaeal Type Strains, Phase III: the genomes of soil and plant-associated and newly described type strains.</title>
        <authorList>
            <person name="Whitman W.B."/>
            <person name="Woyke T."/>
            <person name="Klenk H.P."/>
            <person name="Zhou Y."/>
            <person name="Lilburn T.G."/>
            <person name="Beck B.J."/>
            <person name="De Vos P."/>
            <person name="Vandamme P."/>
            <person name="Eisen J.A."/>
            <person name="Garrity G."/>
            <person name="Hugenholtz P."/>
            <person name="Kyrpides N.C."/>
        </authorList>
    </citation>
    <scope>NUCLEOTIDE SEQUENCE [LARGE SCALE GENOMIC DNA]</scope>
    <source>
        <strain evidence="3 4">CGMCC 1.10822</strain>
    </source>
</reference>
<sequence length="262" mass="28375">MNLNRFKVQTRLAIGFALVLILLACSLGMAIRALGTLSESTDDIVTENYAEVLKAQELLNTNNVIARALRNAILVKTEAQAATELERVVANRKNATDILASLDRSIDDAPGRALYDTMKAARGPFGEGVDEFIRLRKEGQRDEAVDFMLTVLRERQNTYIHAIEALIKHESELMEQARLDAKATYLSGRNTALTMGALSLALGILAAALISRQLMRELGGEPADVAAIAGKIAAGDLAAPIDLRAGDKTSLLFAIRAMRDSL</sequence>
<comment type="caution">
    <text evidence="3">The sequence shown here is derived from an EMBL/GenBank/DDBJ whole genome shotgun (WGS) entry which is preliminary data.</text>
</comment>
<feature type="transmembrane region" description="Helical" evidence="1">
    <location>
        <begin position="192"/>
        <end position="210"/>
    </location>
</feature>
<accession>A0A562QTW9</accession>
<dbReference type="RefSeq" id="WP_199754769.1">
    <property type="nucleotide sequence ID" value="NZ_VLLB01000023.1"/>
</dbReference>